<dbReference type="EMBL" id="HACG01052696">
    <property type="protein sequence ID" value="CEK99567.1"/>
    <property type="molecule type" value="Transcribed_RNA"/>
</dbReference>
<evidence type="ECO:0000313" key="1">
    <source>
        <dbReference type="EMBL" id="CEK99567.1"/>
    </source>
</evidence>
<dbReference type="SUPFAM" id="SSF56112">
    <property type="entry name" value="Protein kinase-like (PK-like)"/>
    <property type="match status" value="1"/>
</dbReference>
<accession>A0A0B7C311</accession>
<reference evidence="1" key="1">
    <citation type="submission" date="2014-12" db="EMBL/GenBank/DDBJ databases">
        <title>Insight into the proteome of Arion vulgaris.</title>
        <authorList>
            <person name="Aradska J."/>
            <person name="Bulat T."/>
            <person name="Smidak R."/>
            <person name="Sarate P."/>
            <person name="Gangsoo J."/>
            <person name="Sialana F."/>
            <person name="Bilban M."/>
            <person name="Lubec G."/>
        </authorList>
    </citation>
    <scope>NUCLEOTIDE SEQUENCE</scope>
    <source>
        <tissue evidence="1">Skin</tissue>
    </source>
</reference>
<protein>
    <recommendedName>
        <fullName evidence="2">Protein kinase domain-containing protein</fullName>
    </recommendedName>
</protein>
<feature type="non-terminal residue" evidence="1">
    <location>
        <position position="72"/>
    </location>
</feature>
<sequence length="72" mass="7684">VRGSAANMDAATSSSVRSDYTGTVTLELKNVNFAGKERVSMQDFELLKVLGTGAYGKVFLVRKIGGRDTGKL</sequence>
<name>A0A0B7C311_9EUPU</name>
<dbReference type="InterPro" id="IPR011009">
    <property type="entry name" value="Kinase-like_dom_sf"/>
</dbReference>
<dbReference type="Gene3D" id="3.30.200.20">
    <property type="entry name" value="Phosphorylase Kinase, domain 1"/>
    <property type="match status" value="1"/>
</dbReference>
<feature type="non-terminal residue" evidence="1">
    <location>
        <position position="1"/>
    </location>
</feature>
<proteinExistence type="predicted"/>
<dbReference type="AlphaFoldDB" id="A0A0B7C311"/>
<gene>
    <name evidence="1" type="primary">ORF221580</name>
</gene>
<evidence type="ECO:0008006" key="2">
    <source>
        <dbReference type="Google" id="ProtNLM"/>
    </source>
</evidence>
<organism evidence="1">
    <name type="scientific">Arion vulgaris</name>
    <dbReference type="NCBI Taxonomy" id="1028688"/>
    <lineage>
        <taxon>Eukaryota</taxon>
        <taxon>Metazoa</taxon>
        <taxon>Spiralia</taxon>
        <taxon>Lophotrochozoa</taxon>
        <taxon>Mollusca</taxon>
        <taxon>Gastropoda</taxon>
        <taxon>Heterobranchia</taxon>
        <taxon>Euthyneura</taxon>
        <taxon>Panpulmonata</taxon>
        <taxon>Eupulmonata</taxon>
        <taxon>Stylommatophora</taxon>
        <taxon>Helicina</taxon>
        <taxon>Arionoidea</taxon>
        <taxon>Arionidae</taxon>
        <taxon>Arion</taxon>
    </lineage>
</organism>